<organism evidence="1 2">
    <name type="scientific">Sulfoacidibacillus thermotolerans</name>
    <name type="common">Acidibacillus sulfuroxidans</name>
    <dbReference type="NCBI Taxonomy" id="1765684"/>
    <lineage>
        <taxon>Bacteria</taxon>
        <taxon>Bacillati</taxon>
        <taxon>Bacillota</taxon>
        <taxon>Bacilli</taxon>
        <taxon>Bacillales</taxon>
        <taxon>Alicyclobacillaceae</taxon>
        <taxon>Sulfoacidibacillus</taxon>
    </lineage>
</organism>
<dbReference type="NCBIfam" id="TIGR02855">
    <property type="entry name" value="spore_yabG"/>
    <property type="match status" value="1"/>
</dbReference>
<accession>A0A2U3D8B5</accession>
<dbReference type="RefSeq" id="WP_109430622.1">
    <property type="nucleotide sequence ID" value="NZ_MPDK01000011.1"/>
</dbReference>
<comment type="caution">
    <text evidence="1">The sequence shown here is derived from an EMBL/GenBank/DDBJ whole genome shotgun (WGS) entry which is preliminary data.</text>
</comment>
<evidence type="ECO:0000313" key="2">
    <source>
        <dbReference type="Proteomes" id="UP000245380"/>
    </source>
</evidence>
<dbReference type="Proteomes" id="UP000245380">
    <property type="component" value="Unassembled WGS sequence"/>
</dbReference>
<reference evidence="1 2" key="1">
    <citation type="submission" date="2016-11" db="EMBL/GenBank/DDBJ databases">
        <title>Comparative genomics of Acidibacillus ferroxidans species.</title>
        <authorList>
            <person name="Oliveira G."/>
            <person name="Nunes G."/>
            <person name="Oliveira R."/>
            <person name="Araujo F."/>
            <person name="Salim A."/>
            <person name="Scholte L."/>
            <person name="Morais D."/>
            <person name="Nancucheo I."/>
            <person name="Johnson D.B."/>
            <person name="Grail B."/>
            <person name="Bittencourt J."/>
            <person name="Valadares R."/>
        </authorList>
    </citation>
    <scope>NUCLEOTIDE SEQUENCE [LARGE SCALE GENOMIC DNA]</scope>
    <source>
        <strain evidence="1 2">Y002</strain>
    </source>
</reference>
<dbReference type="Pfam" id="PF05582">
    <property type="entry name" value="Peptidase_U57"/>
    <property type="match status" value="1"/>
</dbReference>
<dbReference type="PIRSF" id="PIRSF011575">
    <property type="entry name" value="YabG"/>
    <property type="match status" value="1"/>
</dbReference>
<dbReference type="OrthoDB" id="9785306at2"/>
<proteinExistence type="predicted"/>
<dbReference type="EMBL" id="MPDK01000011">
    <property type="protein sequence ID" value="PWI57520.1"/>
    <property type="molecule type" value="Genomic_DNA"/>
</dbReference>
<gene>
    <name evidence="1" type="ORF">BM613_07765</name>
</gene>
<dbReference type="AlphaFoldDB" id="A0A2U3D8B5"/>
<dbReference type="InterPro" id="IPR008764">
    <property type="entry name" value="Peptidase_U57"/>
</dbReference>
<keyword evidence="2" id="KW-1185">Reference proteome</keyword>
<protein>
    <submittedName>
        <fullName evidence="1">Sporulation peptidase YabG</fullName>
    </submittedName>
</protein>
<sequence length="287" mass="32252">MWKVGDLVVRPSYGRDICFMIVGLDINAGMAILKGLDLRLIADAPFEDLAALTESDWKSYQVAQAKLEHETLRLVQLRRQVEKDKLGYRSEKRKQGPDFFELPGRVLHLDGDGAYLEKCLEVYRRLGIRAVGKNIPEARMADVMVQLLTEHDPDILIITGHDSVLRSAKGADALRLDNYRNSDHFIRAVRAARKFERSLDELIIFAGACQSHYEALLEAGANFASSPERILIHALDPVFLAEQIAYTPINETIDIFQVVKSTITGTEGLGGIESRGKYRIGLPRSRY</sequence>
<name>A0A2U3D8B5_SULT2</name>
<evidence type="ECO:0000313" key="1">
    <source>
        <dbReference type="EMBL" id="PWI57520.1"/>
    </source>
</evidence>